<dbReference type="SUPFAM" id="SSF52833">
    <property type="entry name" value="Thioredoxin-like"/>
    <property type="match status" value="1"/>
</dbReference>
<evidence type="ECO:0000313" key="3">
    <source>
        <dbReference type="Proteomes" id="UP000321201"/>
    </source>
</evidence>
<gene>
    <name evidence="2" type="ORF">FR698_06935</name>
</gene>
<keyword evidence="3" id="KW-1185">Reference proteome</keyword>
<dbReference type="Pfam" id="PF00462">
    <property type="entry name" value="Glutaredoxin"/>
    <property type="match status" value="1"/>
</dbReference>
<evidence type="ECO:0000313" key="2">
    <source>
        <dbReference type="EMBL" id="TXF12259.1"/>
    </source>
</evidence>
<evidence type="ECO:0000259" key="1">
    <source>
        <dbReference type="Pfam" id="PF00462"/>
    </source>
</evidence>
<comment type="caution">
    <text evidence="2">The sequence shown here is derived from an EMBL/GenBank/DDBJ whole genome shotgun (WGS) entry which is preliminary data.</text>
</comment>
<protein>
    <submittedName>
        <fullName evidence="2">Glutaredoxin</fullName>
    </submittedName>
</protein>
<sequence>MKVRVEVFTTPGCDQCRRARETLKSIAESFGADKVSWREVDVLEELDYAVELGVTCPPAVAIDGVLIFPALPSAERFRRELDQRLGSATAADAIVPRRGRDGH</sequence>
<dbReference type="Proteomes" id="UP000321201">
    <property type="component" value="Unassembled WGS sequence"/>
</dbReference>
<proteinExistence type="predicted"/>
<name>A0A5C7EIR7_9PROT</name>
<dbReference type="RefSeq" id="WP_147799458.1">
    <property type="nucleotide sequence ID" value="NZ_VPFL01000007.1"/>
</dbReference>
<dbReference type="Gene3D" id="3.40.30.10">
    <property type="entry name" value="Glutaredoxin"/>
    <property type="match status" value="1"/>
</dbReference>
<accession>A0A5C7EIR7</accession>
<organism evidence="2 3">
    <name type="scientific">Pelomicrobium methylotrophicum</name>
    <dbReference type="NCBI Taxonomy" id="2602750"/>
    <lineage>
        <taxon>Bacteria</taxon>
        <taxon>Pseudomonadati</taxon>
        <taxon>Pseudomonadota</taxon>
        <taxon>Hydrogenophilia</taxon>
        <taxon>Hydrogenophilia incertae sedis</taxon>
        <taxon>Pelomicrobium</taxon>
    </lineage>
</organism>
<dbReference type="InParanoid" id="A0A5C7EIR7"/>
<dbReference type="PROSITE" id="PS51354">
    <property type="entry name" value="GLUTAREDOXIN_2"/>
    <property type="match status" value="1"/>
</dbReference>
<feature type="domain" description="Glutaredoxin" evidence="1">
    <location>
        <begin position="5"/>
        <end position="67"/>
    </location>
</feature>
<dbReference type="InterPro" id="IPR002109">
    <property type="entry name" value="Glutaredoxin"/>
</dbReference>
<dbReference type="EMBL" id="VPFL01000007">
    <property type="protein sequence ID" value="TXF12259.1"/>
    <property type="molecule type" value="Genomic_DNA"/>
</dbReference>
<reference evidence="2 3" key="1">
    <citation type="submission" date="2019-08" db="EMBL/GenBank/DDBJ databases">
        <title>Pelomicrobium methylotrophicum gen. nov., sp. nov. a moderately thermophilic, facultatively anaerobic, lithoautotrophic and methylotrophic bacterium isolated from a terrestrial mud volcano.</title>
        <authorList>
            <person name="Slobodkina G.B."/>
            <person name="Merkel A.Y."/>
            <person name="Slobodkin A.I."/>
        </authorList>
    </citation>
    <scope>NUCLEOTIDE SEQUENCE [LARGE SCALE GENOMIC DNA]</scope>
    <source>
        <strain evidence="2 3">SM250</strain>
    </source>
</reference>
<dbReference type="AlphaFoldDB" id="A0A5C7EIR7"/>
<dbReference type="OrthoDB" id="5796695at2"/>
<dbReference type="InterPro" id="IPR036249">
    <property type="entry name" value="Thioredoxin-like_sf"/>
</dbReference>